<keyword evidence="3" id="KW-1185">Reference proteome</keyword>
<dbReference type="EMBL" id="QUNO01000004">
    <property type="protein sequence ID" value="REH50130.1"/>
    <property type="molecule type" value="Genomic_DNA"/>
</dbReference>
<dbReference type="Proteomes" id="UP000256269">
    <property type="component" value="Unassembled WGS sequence"/>
</dbReference>
<dbReference type="RefSeq" id="WP_116174647.1">
    <property type="nucleotide sequence ID" value="NZ_CP144375.1"/>
</dbReference>
<dbReference type="OrthoDB" id="3692409at2"/>
<reference evidence="2 3" key="1">
    <citation type="submission" date="2018-08" db="EMBL/GenBank/DDBJ databases">
        <title>Genomic Encyclopedia of Archaeal and Bacterial Type Strains, Phase II (KMG-II): from individual species to whole genera.</title>
        <authorList>
            <person name="Goeker M."/>
        </authorList>
    </citation>
    <scope>NUCLEOTIDE SEQUENCE [LARGE SCALE GENOMIC DNA]</scope>
    <source>
        <strain evidence="2 3">DSM 45791</strain>
    </source>
</reference>
<evidence type="ECO:0000313" key="3">
    <source>
        <dbReference type="Proteomes" id="UP000256269"/>
    </source>
</evidence>
<organism evidence="2 3">
    <name type="scientific">Kutzneria buriramensis</name>
    <dbReference type="NCBI Taxonomy" id="1045776"/>
    <lineage>
        <taxon>Bacteria</taxon>
        <taxon>Bacillati</taxon>
        <taxon>Actinomycetota</taxon>
        <taxon>Actinomycetes</taxon>
        <taxon>Pseudonocardiales</taxon>
        <taxon>Pseudonocardiaceae</taxon>
        <taxon>Kutzneria</taxon>
    </lineage>
</organism>
<keyword evidence="1" id="KW-1133">Transmembrane helix</keyword>
<dbReference type="AlphaFoldDB" id="A0A3E0HV23"/>
<protein>
    <submittedName>
        <fullName evidence="2">Uncharacterized protein</fullName>
    </submittedName>
</protein>
<evidence type="ECO:0000256" key="1">
    <source>
        <dbReference type="SAM" id="Phobius"/>
    </source>
</evidence>
<feature type="transmembrane region" description="Helical" evidence="1">
    <location>
        <begin position="14"/>
        <end position="34"/>
    </location>
</feature>
<proteinExistence type="predicted"/>
<keyword evidence="1" id="KW-0472">Membrane</keyword>
<accession>A0A3E0HV23</accession>
<comment type="caution">
    <text evidence="2">The sequence shown here is derived from an EMBL/GenBank/DDBJ whole genome shotgun (WGS) entry which is preliminary data.</text>
</comment>
<evidence type="ECO:0000313" key="2">
    <source>
        <dbReference type="EMBL" id="REH50130.1"/>
    </source>
</evidence>
<keyword evidence="1" id="KW-0812">Transmembrane</keyword>
<gene>
    <name evidence="2" type="ORF">BCF44_104403</name>
</gene>
<sequence length="94" mass="10028">MASGGKKTGVLSTVINLFGVLTGLVMIIRMLLVLTGSTSDNVLFSVVKVWSDLLVLWWGSIVKPAGAPASVIITYALAAAFWLLVTRIVARVLR</sequence>
<name>A0A3E0HV23_9PSEU</name>
<feature type="transmembrane region" description="Helical" evidence="1">
    <location>
        <begin position="65"/>
        <end position="85"/>
    </location>
</feature>